<name>A0A9P1DNJ5_9DINO</name>
<keyword evidence="4" id="KW-1185">Reference proteome</keyword>
<feature type="region of interest" description="Disordered" evidence="1">
    <location>
        <begin position="562"/>
        <end position="632"/>
    </location>
</feature>
<reference evidence="2" key="1">
    <citation type="submission" date="2022-10" db="EMBL/GenBank/DDBJ databases">
        <authorList>
            <person name="Chen Y."/>
            <person name="Dougan E. K."/>
            <person name="Chan C."/>
            <person name="Rhodes N."/>
            <person name="Thang M."/>
        </authorList>
    </citation>
    <scope>NUCLEOTIDE SEQUENCE</scope>
</reference>
<evidence type="ECO:0000313" key="4">
    <source>
        <dbReference type="Proteomes" id="UP001152797"/>
    </source>
</evidence>
<dbReference type="EMBL" id="CAMXCT030005556">
    <property type="protein sequence ID" value="CAL4799959.1"/>
    <property type="molecule type" value="Genomic_DNA"/>
</dbReference>
<dbReference type="EMBL" id="CAMXCT010005556">
    <property type="protein sequence ID" value="CAI4012647.1"/>
    <property type="molecule type" value="Genomic_DNA"/>
</dbReference>
<accession>A0A9P1DNJ5</accession>
<sequence>MAGVQWNSLRDFAGFRGVERKPATGRLAVPPSDEVVTAPAPLSAADKVKQRLAALRGSAAPAARVAGIAQCPERKTKEEEPADLLAFHCTGKRCGHHWVTGRGVTSSEQICKCCGESVVGVPSKGSIFCEIDQEAATSAGEVVKIRLEQHVAPGWATLELEDRLVDFVRSEVRFISQFFDEDGVRDYVAYRQGKSLEGDEGRDRNKDALLMDSMCNVVDALCKAEFTGSLRAGEADAKLQALLKGQMKFSVLCAPEREKRGALVTAEVDFDIELDVEDRIADKADARLQRLRKVMSEMDKKVRDRAETDRKSSALQHPRQLLAKMISGLDWRRGISDQVNREGHDRVRCMTCRFLGEDCSADIARSKDVRVALRLLPSFLFTTRMVCRKDGNKDWQSFAGDLLEGVAQSKGSECLIRAEPKQDGLHLQLFSQADWLHNAAERLCALAAESKSLTLSSLVGVGRSARGLHVEWERTCEAVEDVPGFLRELWAGTSGAPVASVASMLRWCQSSVDLDLTLGPLKCSPVAAKAWQEARRTFGAYANFGDWSGLMDFLRDFRQKGAAHAKPVPRPRPTRPVRPPASEPKVSRHSRSRSASHREARGRAARRSPSYGAYRGPEVASSGKKRRRRSSS</sequence>
<feature type="compositionally biased region" description="Basic residues" evidence="1">
    <location>
        <begin position="562"/>
        <end position="575"/>
    </location>
</feature>
<evidence type="ECO:0000313" key="2">
    <source>
        <dbReference type="EMBL" id="CAI4012647.1"/>
    </source>
</evidence>
<reference evidence="3" key="2">
    <citation type="submission" date="2024-04" db="EMBL/GenBank/DDBJ databases">
        <authorList>
            <person name="Chen Y."/>
            <person name="Shah S."/>
            <person name="Dougan E. K."/>
            <person name="Thang M."/>
            <person name="Chan C."/>
        </authorList>
    </citation>
    <scope>NUCLEOTIDE SEQUENCE [LARGE SCALE GENOMIC DNA]</scope>
</reference>
<feature type="compositionally biased region" description="Basic residues" evidence="1">
    <location>
        <begin position="623"/>
        <end position="632"/>
    </location>
</feature>
<proteinExistence type="predicted"/>
<dbReference type="OrthoDB" id="438968at2759"/>
<dbReference type="Proteomes" id="UP001152797">
    <property type="component" value="Unassembled WGS sequence"/>
</dbReference>
<dbReference type="EMBL" id="CAMXCT020005556">
    <property type="protein sequence ID" value="CAL1166022.1"/>
    <property type="molecule type" value="Genomic_DNA"/>
</dbReference>
<evidence type="ECO:0000256" key="1">
    <source>
        <dbReference type="SAM" id="MobiDB-lite"/>
    </source>
</evidence>
<protein>
    <submittedName>
        <fullName evidence="2">Uncharacterized protein</fullName>
    </submittedName>
</protein>
<organism evidence="2">
    <name type="scientific">Cladocopium goreaui</name>
    <dbReference type="NCBI Taxonomy" id="2562237"/>
    <lineage>
        <taxon>Eukaryota</taxon>
        <taxon>Sar</taxon>
        <taxon>Alveolata</taxon>
        <taxon>Dinophyceae</taxon>
        <taxon>Suessiales</taxon>
        <taxon>Symbiodiniaceae</taxon>
        <taxon>Cladocopium</taxon>
    </lineage>
</organism>
<gene>
    <name evidence="2" type="ORF">C1SCF055_LOCUS37691</name>
</gene>
<comment type="caution">
    <text evidence="2">The sequence shown here is derived from an EMBL/GenBank/DDBJ whole genome shotgun (WGS) entry which is preliminary data.</text>
</comment>
<dbReference type="AlphaFoldDB" id="A0A9P1DNJ5"/>
<evidence type="ECO:0000313" key="3">
    <source>
        <dbReference type="EMBL" id="CAL1166022.1"/>
    </source>
</evidence>